<organism evidence="6 7">
    <name type="scientific">Micromonas pusilla virus SP1</name>
    <name type="common">MpV-SP1</name>
    <dbReference type="NCBI Taxonomy" id="373996"/>
    <lineage>
        <taxon>Viruses</taxon>
        <taxon>Varidnaviria</taxon>
        <taxon>Bamfordvirae</taxon>
        <taxon>Nucleocytoviricota</taxon>
        <taxon>Megaviricetes</taxon>
        <taxon>Algavirales</taxon>
        <taxon>Phycodnaviridae</taxon>
        <taxon>Prasinovirus</taxon>
        <taxon>Prasinovirus micromonas</taxon>
    </lineage>
</organism>
<keyword evidence="7" id="KW-1185">Reference proteome</keyword>
<comment type="subcellular location">
    <subcellularLocation>
        <location evidence="1">Virion</location>
    </subcellularLocation>
</comment>
<evidence type="ECO:0000256" key="1">
    <source>
        <dbReference type="ARBA" id="ARBA00004328"/>
    </source>
</evidence>
<evidence type="ECO:0000256" key="2">
    <source>
        <dbReference type="ARBA" id="ARBA00022561"/>
    </source>
</evidence>
<evidence type="ECO:0000256" key="3">
    <source>
        <dbReference type="ARBA" id="ARBA00022844"/>
    </source>
</evidence>
<dbReference type="InterPro" id="IPR038519">
    <property type="entry name" value="MCP_C_sf"/>
</dbReference>
<dbReference type="InterPro" id="IPR007542">
    <property type="entry name" value="MCP_C"/>
</dbReference>
<dbReference type="Gene3D" id="2.70.9.10">
    <property type="entry name" value="Adenovirus Type 2 Hexon, domain 4"/>
    <property type="match status" value="1"/>
</dbReference>
<organismHost>
    <name type="scientific">Micromonas pusilla</name>
    <name type="common">Picoplanktonic green alga</name>
    <name type="synonym">Chromulina pusilla</name>
    <dbReference type="NCBI Taxonomy" id="38833"/>
</organismHost>
<dbReference type="Gene3D" id="2.70.9.20">
    <property type="entry name" value="Major capsid protein Vp54"/>
    <property type="match status" value="1"/>
</dbReference>
<dbReference type="Pfam" id="PF16903">
    <property type="entry name" value="Capsid_N"/>
    <property type="match status" value="1"/>
</dbReference>
<protein>
    <recommendedName>
        <fullName evidence="8">Major capsid protein N-terminal domain-containing protein</fullName>
    </recommendedName>
</protein>
<accession>G9E5Z4</accession>
<evidence type="ECO:0000313" key="6">
    <source>
        <dbReference type="EMBL" id="AET84821.1"/>
    </source>
</evidence>
<dbReference type="Pfam" id="PF04451">
    <property type="entry name" value="Capsid_NCLDV"/>
    <property type="match status" value="1"/>
</dbReference>
<feature type="domain" description="Major capsid protein C-terminal" evidence="4">
    <location>
        <begin position="239"/>
        <end position="424"/>
    </location>
</feature>
<evidence type="ECO:0000313" key="7">
    <source>
        <dbReference type="Proteomes" id="UP000232710"/>
    </source>
</evidence>
<keyword evidence="3" id="KW-0946">Virion</keyword>
<proteinExistence type="predicted"/>
<dbReference type="GO" id="GO:0019028">
    <property type="term" value="C:viral capsid"/>
    <property type="evidence" value="ECO:0007669"/>
    <property type="project" value="UniProtKB-KW"/>
</dbReference>
<evidence type="ECO:0008006" key="8">
    <source>
        <dbReference type="Google" id="ProtNLM"/>
    </source>
</evidence>
<sequence length="432" mass="49552">MAGRAQLAVSGRQEQFFTSNPDYTHFLEKFKRHSKFSRQYVDVESDNAFDFGSTTRFTIPQNQGDLLSSLSLKMKLPQILTSNVCYIESVGHGIIEHVDLLIGGEIVQRLTSDYLQIHSEHYVTQTKQHALEKLIGKYPRRTVDSKVCDPGILAYNFLGRTDKGNVDLFVDLPFYFYRHPKLAVPLCAIKKQEVEVEVKLRKLQNIVITDTGNYHTMTDDIHIKDFQLCTEVVFLDPCERLMIESKSSDYLITQIQDNIFNIDNNVNTLKVKLDFVNPVKELYFVIQRYGTTGDGTTSGNFVTPFDYDNTTDVVNGKYTLYENLDYLELTLDGEDIIKKSTGNVIFLKAIQSAIHHSKTQLLRRFYSYSFALQPEEWYPTGQVNMSHVKEQILNLSLTPCSTFSRQLRVYAESYNILRVSGGFAKTIFGTRH</sequence>
<keyword evidence="2" id="KW-0167">Capsid protein</keyword>
<dbReference type="InterPro" id="IPR031654">
    <property type="entry name" value="Capsid_N"/>
</dbReference>
<reference evidence="6 7" key="1">
    <citation type="submission" date="2010-12" db="EMBL/GenBank/DDBJ databases">
        <title>The Genome Sequence of Micromonas pusilla virus SP1.</title>
        <authorList>
            <consortium name="The Broad Institute Genome Sequencing Platform"/>
            <person name="Henn M.R."/>
            <person name="Suttle C."/>
            <person name="Winget D."/>
            <person name="Chan A."/>
            <person name="Levin J."/>
            <person name="Malboeuf C."/>
            <person name="Casali M."/>
            <person name="Russ C."/>
            <person name="Lennon N."/>
            <person name="Chapman S.B."/>
            <person name="Erlich R."/>
            <person name="Young S.K."/>
            <person name="Yandava C."/>
            <person name="Zeng Q."/>
            <person name="Alvarado L."/>
            <person name="Anderson S."/>
            <person name="Berlin A."/>
            <person name="Chen Z."/>
            <person name="Freedman E."/>
            <person name="Gellesch M."/>
            <person name="Goldberg J."/>
            <person name="Green L."/>
            <person name="Griggs A."/>
            <person name="Gujja S."/>
            <person name="Heilman E.R."/>
            <person name="Heiman D."/>
            <person name="Hollinger A."/>
            <person name="Howarth C."/>
            <person name="Larson L."/>
            <person name="Mehta T."/>
            <person name="Pearson M."/>
            <person name="Roberts A."/>
            <person name="Ryan E."/>
            <person name="Saif S."/>
            <person name="Shea T."/>
            <person name="Shenoy N."/>
            <person name="Sisk P."/>
            <person name="Stolte C."/>
            <person name="Sykes S."/>
            <person name="White J."/>
            <person name="Haas B."/>
            <person name="Nusbaum C."/>
            <person name="Birren B."/>
        </authorList>
    </citation>
    <scope>NUCLEOTIDE SEQUENCE [LARGE SCALE GENOMIC DNA]</scope>
    <source>
        <strain evidence="6 7">SP1</strain>
    </source>
</reference>
<name>G9E5Z4_MPSP1</name>
<dbReference type="Proteomes" id="UP000232710">
    <property type="component" value="Segment"/>
</dbReference>
<evidence type="ECO:0000259" key="5">
    <source>
        <dbReference type="Pfam" id="PF16903"/>
    </source>
</evidence>
<evidence type="ECO:0000259" key="4">
    <source>
        <dbReference type="Pfam" id="PF04451"/>
    </source>
</evidence>
<dbReference type="GO" id="GO:0005198">
    <property type="term" value="F:structural molecule activity"/>
    <property type="evidence" value="ECO:0007669"/>
    <property type="project" value="InterPro"/>
</dbReference>
<dbReference type="EMBL" id="JF974320">
    <property type="protein sequence ID" value="AET84821.1"/>
    <property type="molecule type" value="Genomic_DNA"/>
</dbReference>
<feature type="domain" description="Major capsid protein N-terminal" evidence="5">
    <location>
        <begin position="24"/>
        <end position="236"/>
    </location>
</feature>
<dbReference type="InterPro" id="IPR016112">
    <property type="entry name" value="VP_dsDNA_II"/>
</dbReference>
<gene>
    <name evidence="6" type="ORF">MPXG_00023</name>
</gene>
<dbReference type="SUPFAM" id="SSF49749">
    <property type="entry name" value="Group II dsDNA viruses VP"/>
    <property type="match status" value="2"/>
</dbReference>